<dbReference type="InterPro" id="IPR014327">
    <property type="entry name" value="RNA_pol_sigma70_bacteroid"/>
</dbReference>
<accession>A0ABP7R3U3</accession>
<keyword evidence="8" id="KW-1185">Reference proteome</keyword>
<dbReference type="InterPro" id="IPR014284">
    <property type="entry name" value="RNA_pol_sigma-70_dom"/>
</dbReference>
<keyword evidence="3" id="KW-0731">Sigma factor</keyword>
<dbReference type="SUPFAM" id="SSF88659">
    <property type="entry name" value="Sigma3 and sigma4 domains of RNA polymerase sigma factors"/>
    <property type="match status" value="1"/>
</dbReference>
<dbReference type="SUPFAM" id="SSF88946">
    <property type="entry name" value="Sigma2 domain of RNA polymerase sigma factors"/>
    <property type="match status" value="1"/>
</dbReference>
<organism evidence="7 8">
    <name type="scientific">Mucilaginibacter dorajii</name>
    <dbReference type="NCBI Taxonomy" id="692994"/>
    <lineage>
        <taxon>Bacteria</taxon>
        <taxon>Pseudomonadati</taxon>
        <taxon>Bacteroidota</taxon>
        <taxon>Sphingobacteriia</taxon>
        <taxon>Sphingobacteriales</taxon>
        <taxon>Sphingobacteriaceae</taxon>
        <taxon>Mucilaginibacter</taxon>
    </lineage>
</organism>
<dbReference type="EMBL" id="BAAAZC010000031">
    <property type="protein sequence ID" value="GAA3991254.1"/>
    <property type="molecule type" value="Genomic_DNA"/>
</dbReference>
<dbReference type="Proteomes" id="UP001500742">
    <property type="component" value="Unassembled WGS sequence"/>
</dbReference>
<evidence type="ECO:0000313" key="8">
    <source>
        <dbReference type="Proteomes" id="UP001500742"/>
    </source>
</evidence>
<name>A0ABP7R3U3_9SPHI</name>
<evidence type="ECO:0000256" key="4">
    <source>
        <dbReference type="ARBA" id="ARBA00023163"/>
    </source>
</evidence>
<dbReference type="InterPro" id="IPR036388">
    <property type="entry name" value="WH-like_DNA-bd_sf"/>
</dbReference>
<feature type="domain" description="RNA polymerase sigma-70 region 2" evidence="5">
    <location>
        <begin position="27"/>
        <end position="92"/>
    </location>
</feature>
<dbReference type="PANTHER" id="PTHR43133">
    <property type="entry name" value="RNA POLYMERASE ECF-TYPE SIGMA FACTO"/>
    <property type="match status" value="1"/>
</dbReference>
<dbReference type="NCBIfam" id="TIGR02937">
    <property type="entry name" value="sigma70-ECF"/>
    <property type="match status" value="1"/>
</dbReference>
<evidence type="ECO:0000259" key="6">
    <source>
        <dbReference type="Pfam" id="PF08281"/>
    </source>
</evidence>
<evidence type="ECO:0000256" key="2">
    <source>
        <dbReference type="ARBA" id="ARBA00023015"/>
    </source>
</evidence>
<evidence type="ECO:0000259" key="5">
    <source>
        <dbReference type="Pfam" id="PF04542"/>
    </source>
</evidence>
<dbReference type="InterPro" id="IPR007627">
    <property type="entry name" value="RNA_pol_sigma70_r2"/>
</dbReference>
<dbReference type="PANTHER" id="PTHR43133:SF46">
    <property type="entry name" value="RNA POLYMERASE SIGMA-70 FACTOR ECF SUBFAMILY"/>
    <property type="match status" value="1"/>
</dbReference>
<evidence type="ECO:0000313" key="7">
    <source>
        <dbReference type="EMBL" id="GAA3991254.1"/>
    </source>
</evidence>
<dbReference type="NCBIfam" id="TIGR02985">
    <property type="entry name" value="Sig70_bacteroi1"/>
    <property type="match status" value="1"/>
</dbReference>
<proteinExistence type="inferred from homology"/>
<protein>
    <submittedName>
        <fullName evidence="7">RNA polymerase sigma-70 factor</fullName>
    </submittedName>
</protein>
<dbReference type="RefSeq" id="WP_259086576.1">
    <property type="nucleotide sequence ID" value="NZ_BAAAZC010000031.1"/>
</dbReference>
<dbReference type="Gene3D" id="1.10.1740.10">
    <property type="match status" value="1"/>
</dbReference>
<dbReference type="InterPro" id="IPR013325">
    <property type="entry name" value="RNA_pol_sigma_r2"/>
</dbReference>
<keyword evidence="2" id="KW-0805">Transcription regulation</keyword>
<dbReference type="Pfam" id="PF04542">
    <property type="entry name" value="Sigma70_r2"/>
    <property type="match status" value="1"/>
</dbReference>
<dbReference type="Gene3D" id="1.10.10.10">
    <property type="entry name" value="Winged helix-like DNA-binding domain superfamily/Winged helix DNA-binding domain"/>
    <property type="match status" value="1"/>
</dbReference>
<feature type="domain" description="RNA polymerase sigma factor 70 region 4 type 2" evidence="6">
    <location>
        <begin position="125"/>
        <end position="174"/>
    </location>
</feature>
<comment type="similarity">
    <text evidence="1">Belongs to the sigma-70 factor family. ECF subfamily.</text>
</comment>
<dbReference type="Pfam" id="PF08281">
    <property type="entry name" value="Sigma70_r4_2"/>
    <property type="match status" value="1"/>
</dbReference>
<comment type="caution">
    <text evidence="7">The sequence shown here is derived from an EMBL/GenBank/DDBJ whole genome shotgun (WGS) entry which is preliminary data.</text>
</comment>
<keyword evidence="4" id="KW-0804">Transcription</keyword>
<dbReference type="InterPro" id="IPR013324">
    <property type="entry name" value="RNA_pol_sigma_r3/r4-like"/>
</dbReference>
<reference evidence="8" key="1">
    <citation type="journal article" date="2019" name="Int. J. Syst. Evol. Microbiol.">
        <title>The Global Catalogue of Microorganisms (GCM) 10K type strain sequencing project: providing services to taxonomists for standard genome sequencing and annotation.</title>
        <authorList>
            <consortium name="The Broad Institute Genomics Platform"/>
            <consortium name="The Broad Institute Genome Sequencing Center for Infectious Disease"/>
            <person name="Wu L."/>
            <person name="Ma J."/>
        </authorList>
    </citation>
    <scope>NUCLEOTIDE SEQUENCE [LARGE SCALE GENOMIC DNA]</scope>
    <source>
        <strain evidence="8">JCM 16601</strain>
    </source>
</reference>
<sequence length="195" mass="22753">MSIYQSEADFQLIRLLKDGDEAAFEEIYTRYAENLAGFAASKLFRLEDARDIIHDLFVKLWEDRLLLEIKADLKSYLFGAVRYRVIDHIRKNVTREDYSAMLQSLQTSFYPDAHQQLEAKELKRTVDESLNELSPRVREIYQLSRDQHLSIPEIAARLNISEQTVKNQLTTALAVLRKSLPFIAILWEISNKSLF</sequence>
<evidence type="ECO:0000256" key="3">
    <source>
        <dbReference type="ARBA" id="ARBA00023082"/>
    </source>
</evidence>
<evidence type="ECO:0000256" key="1">
    <source>
        <dbReference type="ARBA" id="ARBA00010641"/>
    </source>
</evidence>
<gene>
    <name evidence="7" type="ORF">GCM10022210_51440</name>
</gene>
<dbReference type="InterPro" id="IPR039425">
    <property type="entry name" value="RNA_pol_sigma-70-like"/>
</dbReference>
<dbReference type="InterPro" id="IPR013249">
    <property type="entry name" value="RNA_pol_sigma70_r4_t2"/>
</dbReference>